<gene>
    <name evidence="6" type="ORF">VFPPC_05827</name>
</gene>
<keyword evidence="2 5" id="KW-0812">Transmembrane</keyword>
<reference evidence="6 7" key="1">
    <citation type="journal article" date="2016" name="PLoS Pathog.">
        <title>Biosynthesis of antibiotic leucinostatins in bio-control fungus Purpureocillium lilacinum and their inhibition on phytophthora revealed by genome mining.</title>
        <authorList>
            <person name="Wang G."/>
            <person name="Liu Z."/>
            <person name="Lin R."/>
            <person name="Li E."/>
            <person name="Mao Z."/>
            <person name="Ling J."/>
            <person name="Yang Y."/>
            <person name="Yin W.B."/>
            <person name="Xie B."/>
        </authorList>
    </citation>
    <scope>NUCLEOTIDE SEQUENCE [LARGE SCALE GENOMIC DNA]</scope>
    <source>
        <strain evidence="6">170</strain>
    </source>
</reference>
<dbReference type="EMBL" id="LSBJ02000005">
    <property type="protein sequence ID" value="OAQ64574.1"/>
    <property type="molecule type" value="Genomic_DNA"/>
</dbReference>
<feature type="transmembrane region" description="Helical" evidence="5">
    <location>
        <begin position="81"/>
        <end position="103"/>
    </location>
</feature>
<evidence type="ECO:0000256" key="1">
    <source>
        <dbReference type="ARBA" id="ARBA00004141"/>
    </source>
</evidence>
<evidence type="ECO:0000313" key="6">
    <source>
        <dbReference type="EMBL" id="OAQ64574.1"/>
    </source>
</evidence>
<dbReference type="Proteomes" id="UP000078397">
    <property type="component" value="Unassembled WGS sequence"/>
</dbReference>
<evidence type="ECO:0000256" key="4">
    <source>
        <dbReference type="ARBA" id="ARBA00023136"/>
    </source>
</evidence>
<feature type="transmembrane region" description="Helical" evidence="5">
    <location>
        <begin position="20"/>
        <end position="40"/>
    </location>
</feature>
<dbReference type="GO" id="GO:0016020">
    <property type="term" value="C:membrane"/>
    <property type="evidence" value="ECO:0007669"/>
    <property type="project" value="UniProtKB-SubCell"/>
</dbReference>
<accession>A0A179FGA7</accession>
<feature type="transmembrane region" description="Helical" evidence="5">
    <location>
        <begin position="162"/>
        <end position="186"/>
    </location>
</feature>
<dbReference type="STRING" id="1380566.A0A179FGA7"/>
<organism evidence="6 7">
    <name type="scientific">Pochonia chlamydosporia 170</name>
    <dbReference type="NCBI Taxonomy" id="1380566"/>
    <lineage>
        <taxon>Eukaryota</taxon>
        <taxon>Fungi</taxon>
        <taxon>Dikarya</taxon>
        <taxon>Ascomycota</taxon>
        <taxon>Pezizomycotina</taxon>
        <taxon>Sordariomycetes</taxon>
        <taxon>Hypocreomycetidae</taxon>
        <taxon>Hypocreales</taxon>
        <taxon>Clavicipitaceae</taxon>
        <taxon>Pochonia</taxon>
    </lineage>
</organism>
<evidence type="ECO:0000256" key="5">
    <source>
        <dbReference type="SAM" id="Phobius"/>
    </source>
</evidence>
<dbReference type="KEGG" id="pchm:VFPPC_05827"/>
<proteinExistence type="predicted"/>
<comment type="subcellular location">
    <subcellularLocation>
        <location evidence="1">Membrane</location>
        <topology evidence="1">Multi-pass membrane protein</topology>
    </subcellularLocation>
</comment>
<dbReference type="AlphaFoldDB" id="A0A179FGA7"/>
<dbReference type="PANTHER" id="PTHR31465">
    <property type="entry name" value="PROTEIN RTA1-RELATED"/>
    <property type="match status" value="1"/>
</dbReference>
<feature type="transmembrane region" description="Helical" evidence="5">
    <location>
        <begin position="198"/>
        <end position="221"/>
    </location>
</feature>
<dbReference type="OrthoDB" id="3358017at2759"/>
<name>A0A179FGA7_METCM</name>
<evidence type="ECO:0000313" key="7">
    <source>
        <dbReference type="Proteomes" id="UP000078397"/>
    </source>
</evidence>
<keyword evidence="7" id="KW-1185">Reference proteome</keyword>
<protein>
    <submittedName>
        <fullName evidence="6">RTA1 domain-containing protein</fullName>
    </submittedName>
</protein>
<dbReference type="PANTHER" id="PTHR31465:SF34">
    <property type="entry name" value="DOMAIN PROTEIN, PUTATIVE (AFU_ORTHOLOGUE AFUA_3G00480)-RELATED"/>
    <property type="match status" value="1"/>
</dbReference>
<keyword evidence="4 5" id="KW-0472">Membrane</keyword>
<keyword evidence="3 5" id="KW-1133">Transmembrane helix</keyword>
<evidence type="ECO:0000256" key="2">
    <source>
        <dbReference type="ARBA" id="ARBA00022692"/>
    </source>
</evidence>
<dbReference type="GeneID" id="28848951"/>
<comment type="caution">
    <text evidence="6">The sequence shown here is derived from an EMBL/GenBank/DDBJ whole genome shotgun (WGS) entry which is preliminary data.</text>
</comment>
<sequence length="334" mass="37174">MSSGEPVLGSLFVYTPNQAAPIFFTIAFGLSAIAHIWQCAKYHSIKLVGLHPLCAVLFTAGYALREYASTNENYIYSDRNLIIYILSQVFIFVCPPLLELANYHVLGRVLYYVPYYAPMPPGRVLATFGGLMALVEVLNAVGVALNSNPSSDESQQKMGGHLIIAAIVIQIVVILIFVALAGTFHFRCSKAKLHAKNVTTMLAVLYTSMALIFIRCLYRLVEHVGNTAIDITDLDKLRALSPLLRYEVYFYIFEASAMLINSVIWNVWHPGRALPRSSRVHLAADGVTEITASKQSDDRPLWAKVLHIATFGLLFRRKKKSASFHELENYRGGS</sequence>
<dbReference type="InterPro" id="IPR007568">
    <property type="entry name" value="RTA1"/>
</dbReference>
<dbReference type="RefSeq" id="XP_018141888.1">
    <property type="nucleotide sequence ID" value="XM_018284957.1"/>
</dbReference>
<dbReference type="Pfam" id="PF04479">
    <property type="entry name" value="RTA1"/>
    <property type="match status" value="1"/>
</dbReference>
<feature type="transmembrane region" description="Helical" evidence="5">
    <location>
        <begin position="124"/>
        <end position="142"/>
    </location>
</feature>
<evidence type="ECO:0000256" key="3">
    <source>
        <dbReference type="ARBA" id="ARBA00022989"/>
    </source>
</evidence>